<accession>A0A2Z7B2T5</accession>
<protein>
    <submittedName>
        <fullName evidence="1">Uncharacterized protein</fullName>
    </submittedName>
</protein>
<dbReference type="AlphaFoldDB" id="A0A2Z7B2T5"/>
<evidence type="ECO:0000313" key="2">
    <source>
        <dbReference type="Proteomes" id="UP000250235"/>
    </source>
</evidence>
<dbReference type="EMBL" id="KV010046">
    <property type="protein sequence ID" value="KZV28632.1"/>
    <property type="molecule type" value="Genomic_DNA"/>
</dbReference>
<gene>
    <name evidence="1" type="ORF">F511_38357</name>
</gene>
<reference evidence="1 2" key="1">
    <citation type="journal article" date="2015" name="Proc. Natl. Acad. Sci. U.S.A.">
        <title>The resurrection genome of Boea hygrometrica: A blueprint for survival of dehydration.</title>
        <authorList>
            <person name="Xiao L."/>
            <person name="Yang G."/>
            <person name="Zhang L."/>
            <person name="Yang X."/>
            <person name="Zhao S."/>
            <person name="Ji Z."/>
            <person name="Zhou Q."/>
            <person name="Hu M."/>
            <person name="Wang Y."/>
            <person name="Chen M."/>
            <person name="Xu Y."/>
            <person name="Jin H."/>
            <person name="Xiao X."/>
            <person name="Hu G."/>
            <person name="Bao F."/>
            <person name="Hu Y."/>
            <person name="Wan P."/>
            <person name="Li L."/>
            <person name="Deng X."/>
            <person name="Kuang T."/>
            <person name="Xiang C."/>
            <person name="Zhu J.K."/>
            <person name="Oliver M.J."/>
            <person name="He Y."/>
        </authorList>
    </citation>
    <scope>NUCLEOTIDE SEQUENCE [LARGE SCALE GENOMIC DNA]</scope>
    <source>
        <strain evidence="2">cv. XS01</strain>
    </source>
</reference>
<organism evidence="1 2">
    <name type="scientific">Dorcoceras hygrometricum</name>
    <dbReference type="NCBI Taxonomy" id="472368"/>
    <lineage>
        <taxon>Eukaryota</taxon>
        <taxon>Viridiplantae</taxon>
        <taxon>Streptophyta</taxon>
        <taxon>Embryophyta</taxon>
        <taxon>Tracheophyta</taxon>
        <taxon>Spermatophyta</taxon>
        <taxon>Magnoliopsida</taxon>
        <taxon>eudicotyledons</taxon>
        <taxon>Gunneridae</taxon>
        <taxon>Pentapetalae</taxon>
        <taxon>asterids</taxon>
        <taxon>lamiids</taxon>
        <taxon>Lamiales</taxon>
        <taxon>Gesneriaceae</taxon>
        <taxon>Didymocarpoideae</taxon>
        <taxon>Trichosporeae</taxon>
        <taxon>Loxocarpinae</taxon>
        <taxon>Dorcoceras</taxon>
    </lineage>
</organism>
<name>A0A2Z7B2T5_9LAMI</name>
<dbReference type="Proteomes" id="UP000250235">
    <property type="component" value="Unassembled WGS sequence"/>
</dbReference>
<keyword evidence="2" id="KW-1185">Reference proteome</keyword>
<proteinExistence type="predicted"/>
<evidence type="ECO:0000313" key="1">
    <source>
        <dbReference type="EMBL" id="KZV28632.1"/>
    </source>
</evidence>
<sequence>MMMAISAELKVNWAHVLFRTLVAMVSSPGKQSPGYAVQLSILLEKLVKADLGESVSLHPMKVLNNKFFLTYMKKNQASHQDSERWLLVQFKLYEKQLQEAVDKHRAEFDKAALSANYDHMCIRFLEREQNPSDSGFSIYTSDSDSKEEHQVPDSFDLEIVYYTEKRANIEGRSNFAQTGPHPVNISTRTPIDFDIVSEFKSMKRVVAYLETSVTHMRDDQTYMKYDSKIVRQAFYRKMDEVVASVNTYKSALETNVVRKIDESHQHFANEMTLVRLQLAELVNHLKDLSDSKKRECESNSDSKEEHQVPDSFDLEIVYYTEKRANIEGRSNFAQTGPHPVNISTRTPIDFDIVSEFKSMKRVVAYLETSVTHMRDDQTYMKYDSKIVRQAFYRKMDEVVASVNTYKSALETNVVRKIDESHQHFANEMTLVRLQLAELVNHLKDLSDAKKRECESSKKRRLL</sequence>